<protein>
    <recommendedName>
        <fullName evidence="3">Secreted protein</fullName>
    </recommendedName>
</protein>
<proteinExistence type="predicted"/>
<reference evidence="1 2" key="1">
    <citation type="submission" date="2024-01" db="EMBL/GenBank/DDBJ databases">
        <title>Comparative genomics of Cryptococcus and Kwoniella reveals pathogenesis evolution and contrasting modes of karyotype evolution via chromosome fusion or intercentromeric recombination.</title>
        <authorList>
            <person name="Coelho M.A."/>
            <person name="David-Palma M."/>
            <person name="Shea T."/>
            <person name="Bowers K."/>
            <person name="McGinley-Smith S."/>
            <person name="Mohammad A.W."/>
            <person name="Gnirke A."/>
            <person name="Yurkov A.M."/>
            <person name="Nowrousian M."/>
            <person name="Sun S."/>
            <person name="Cuomo C.A."/>
            <person name="Heitman J."/>
        </authorList>
    </citation>
    <scope>NUCLEOTIDE SEQUENCE [LARGE SCALE GENOMIC DNA]</scope>
    <source>
        <strain evidence="1 2">7685027</strain>
    </source>
</reference>
<evidence type="ECO:0000313" key="2">
    <source>
        <dbReference type="Proteomes" id="UP001432216"/>
    </source>
</evidence>
<gene>
    <name evidence="1" type="ORF">IAS62_006675</name>
</gene>
<evidence type="ECO:0000313" key="1">
    <source>
        <dbReference type="EMBL" id="WVO25284.1"/>
    </source>
</evidence>
<dbReference type="GeneID" id="89993443"/>
<name>A0ABZ2B3K1_9TREE</name>
<dbReference type="EMBL" id="CP143819">
    <property type="protein sequence ID" value="WVO25284.1"/>
    <property type="molecule type" value="Genomic_DNA"/>
</dbReference>
<organism evidence="1 2">
    <name type="scientific">Cryptococcus decagattii</name>
    <dbReference type="NCBI Taxonomy" id="1859122"/>
    <lineage>
        <taxon>Eukaryota</taxon>
        <taxon>Fungi</taxon>
        <taxon>Dikarya</taxon>
        <taxon>Basidiomycota</taxon>
        <taxon>Agaricomycotina</taxon>
        <taxon>Tremellomycetes</taxon>
        <taxon>Tremellales</taxon>
        <taxon>Cryptococcaceae</taxon>
        <taxon>Cryptococcus</taxon>
        <taxon>Cryptococcus gattii species complex</taxon>
    </lineage>
</organism>
<accession>A0ABZ2B3K1</accession>
<dbReference type="RefSeq" id="XP_064724523.1">
    <property type="nucleotide sequence ID" value="XM_064868451.1"/>
</dbReference>
<evidence type="ECO:0008006" key="3">
    <source>
        <dbReference type="Google" id="ProtNLM"/>
    </source>
</evidence>
<dbReference type="Proteomes" id="UP001432216">
    <property type="component" value="Chromosome 14"/>
</dbReference>
<sequence>MSILASFHFLFADSECASDPSTATSGPINLAVLRLPSPPRSAISSYRARSMLAASQMPFYVPKIGNDTSGDDRNITSQFVTRGESIMHV</sequence>
<keyword evidence="2" id="KW-1185">Reference proteome</keyword>